<dbReference type="Proteomes" id="UP000324800">
    <property type="component" value="Unassembled WGS sequence"/>
</dbReference>
<protein>
    <submittedName>
        <fullName evidence="3">Putative argonaute binding protein</fullName>
    </submittedName>
</protein>
<dbReference type="AlphaFoldDB" id="A0A5J4W9M0"/>
<organism evidence="3 4">
    <name type="scientific">Streblomastix strix</name>
    <dbReference type="NCBI Taxonomy" id="222440"/>
    <lineage>
        <taxon>Eukaryota</taxon>
        <taxon>Metamonada</taxon>
        <taxon>Preaxostyla</taxon>
        <taxon>Oxymonadida</taxon>
        <taxon>Streblomastigidae</taxon>
        <taxon>Streblomastix</taxon>
    </lineage>
</organism>
<evidence type="ECO:0000256" key="1">
    <source>
        <dbReference type="SAM" id="MobiDB-lite"/>
    </source>
</evidence>
<name>A0A5J4W9M0_9EUKA</name>
<dbReference type="GO" id="GO:0035197">
    <property type="term" value="F:siRNA binding"/>
    <property type="evidence" value="ECO:0007669"/>
    <property type="project" value="TreeGrafter"/>
</dbReference>
<comment type="caution">
    <text evidence="3">The sequence shown here is derived from an EMBL/GenBank/DDBJ whole genome shotgun (WGS) entry which is preliminary data.</text>
</comment>
<feature type="domain" description="Arb2" evidence="2">
    <location>
        <begin position="23"/>
        <end position="125"/>
    </location>
</feature>
<dbReference type="PANTHER" id="PTHR21357">
    <property type="entry name" value="FAM172 FAMILY PROTEIN HOMOLOG CG10038"/>
    <property type="match status" value="1"/>
</dbReference>
<reference evidence="3 4" key="1">
    <citation type="submission" date="2019-03" db="EMBL/GenBank/DDBJ databases">
        <title>Single cell metagenomics reveals metabolic interactions within the superorganism composed of flagellate Streblomastix strix and complex community of Bacteroidetes bacteria on its surface.</title>
        <authorList>
            <person name="Treitli S.C."/>
            <person name="Kolisko M."/>
            <person name="Husnik F."/>
            <person name="Keeling P."/>
            <person name="Hampl V."/>
        </authorList>
    </citation>
    <scope>NUCLEOTIDE SEQUENCE [LARGE SCALE GENOMIC DNA]</scope>
    <source>
        <strain evidence="3">ST1C</strain>
    </source>
</reference>
<dbReference type="EMBL" id="SNRW01002820">
    <property type="protein sequence ID" value="KAA6391618.1"/>
    <property type="molecule type" value="Genomic_DNA"/>
</dbReference>
<dbReference type="OrthoDB" id="421951at2759"/>
<dbReference type="InterPro" id="IPR053858">
    <property type="entry name" value="Arb2_dom"/>
</dbReference>
<dbReference type="Pfam" id="PF22749">
    <property type="entry name" value="Arb2"/>
    <property type="match status" value="1"/>
</dbReference>
<proteinExistence type="predicted"/>
<sequence length="421" mass="48081">MDEIDLGEYEYIGGKLFVDQAHYENLGDNILLYIQKMMENQFGLIRINIPLEPDIGGNKSYVYISPNTDCEIVMFLVQGSGAVRPGQWARALCINDSLETGSILPQLQMCQERGWGCCVFNPNQRCDYPLGEHGHSTYVFNQVVIPRFTQMKHILAVAHSAGGFAVSSLLLNSPLAMKLLRGIAFTDSFYHVAGLDKEQLKQFYGCAVHWRCNESDLNKFVNDQQDDIEEDDLEIVDNQCVTISAGTRQHEMSTGMAQYSIYQYFDAKMKQIRDAQTSSKIEKQEINQKEEQESKGEADQTLEDEKAQIMDKDSDKPEWLERILILQTRYEQWIENNGEIKETEEKDISKKECLKDQDKKEEDEQDKINNILTSVGGEELGNAGKSLFLFLLKKHGNDIQLVMYDIQMMIESSQITAKSNE</sequence>
<evidence type="ECO:0000259" key="2">
    <source>
        <dbReference type="Pfam" id="PF22749"/>
    </source>
</evidence>
<dbReference type="GO" id="GO:0005634">
    <property type="term" value="C:nucleus"/>
    <property type="evidence" value="ECO:0007669"/>
    <property type="project" value="TreeGrafter"/>
</dbReference>
<evidence type="ECO:0000313" key="4">
    <source>
        <dbReference type="Proteomes" id="UP000324800"/>
    </source>
</evidence>
<dbReference type="PANTHER" id="PTHR21357:SF4">
    <property type="entry name" value="FAM172 FAMILY PROTEIN HOMOLOG CG10038"/>
    <property type="match status" value="1"/>
</dbReference>
<evidence type="ECO:0000313" key="3">
    <source>
        <dbReference type="EMBL" id="KAA6391618.1"/>
    </source>
</evidence>
<accession>A0A5J4W9M0</accession>
<feature type="region of interest" description="Disordered" evidence="1">
    <location>
        <begin position="276"/>
        <end position="303"/>
    </location>
</feature>
<dbReference type="InterPro" id="IPR048263">
    <property type="entry name" value="Arb2"/>
</dbReference>
<feature type="compositionally biased region" description="Basic and acidic residues" evidence="1">
    <location>
        <begin position="280"/>
        <end position="303"/>
    </location>
</feature>
<gene>
    <name evidence="3" type="ORF">EZS28_012852</name>
</gene>
<dbReference type="GO" id="GO:0031048">
    <property type="term" value="P:regulatory ncRNA-mediated heterochromatin formation"/>
    <property type="evidence" value="ECO:0007669"/>
    <property type="project" value="TreeGrafter"/>
</dbReference>